<dbReference type="RefSeq" id="WP_035005999.1">
    <property type="nucleotide sequence ID" value="NZ_KL407337.1"/>
</dbReference>
<name>E6YM73_9HYPH</name>
<dbReference type="EMBL" id="AHPK01000002">
    <property type="protein sequence ID" value="KEC56951.1"/>
    <property type="molecule type" value="Genomic_DNA"/>
</dbReference>
<dbReference type="HOGENOM" id="CLU_064490_0_0_5"/>
<keyword evidence="3" id="KW-1185">Reference proteome</keyword>
<dbReference type="AlphaFoldDB" id="E6YM73"/>
<reference evidence="2 3" key="2">
    <citation type="submission" date="2012-04" db="EMBL/GenBank/DDBJ databases">
        <title>The Genome Sequence of Bartonella rochalimae BMGH.</title>
        <authorList>
            <consortium name="The Broad Institute Genome Sequencing Platform"/>
            <consortium name="The Broad Institute Genome Sequencing Center for Infectious Disease"/>
            <person name="Feldgarden M."/>
            <person name="Kirby J."/>
            <person name="Kosoy M."/>
            <person name="Birtles R."/>
            <person name="Probert W.S."/>
            <person name="Chiaraviglio L."/>
            <person name="Walker B."/>
            <person name="Young S.K."/>
            <person name="Zeng Q."/>
            <person name="Gargeya S."/>
            <person name="Fitzgerald M."/>
            <person name="Haas B."/>
            <person name="Abouelleil A."/>
            <person name="Alvarado L."/>
            <person name="Arachchi H.M."/>
            <person name="Berlin A.M."/>
            <person name="Chapman S.B."/>
            <person name="Goldberg J."/>
            <person name="Griggs A."/>
            <person name="Gujja S."/>
            <person name="Hansen M."/>
            <person name="Howarth C."/>
            <person name="Imamovic A."/>
            <person name="Larimer J."/>
            <person name="McCowen C."/>
            <person name="Montmayeur A."/>
            <person name="Murphy C."/>
            <person name="Neiman D."/>
            <person name="Pearson M."/>
            <person name="Priest M."/>
            <person name="Roberts A."/>
            <person name="Saif S."/>
            <person name="Shea T."/>
            <person name="Sisk P."/>
            <person name="Sykes S."/>
            <person name="Wortman J."/>
            <person name="Nusbaum C."/>
            <person name="Birren B."/>
        </authorList>
    </citation>
    <scope>NUCLEOTIDE SEQUENCE [LARGE SCALE GENOMIC DNA]</scope>
    <source>
        <strain evidence="2 3">ATCC BAA-1498</strain>
    </source>
</reference>
<proteinExistence type="predicted"/>
<dbReference type="EMBL" id="FN645459">
    <property type="protein sequence ID" value="CBI77975.1"/>
    <property type="molecule type" value="Genomic_DNA"/>
</dbReference>
<dbReference type="eggNOG" id="ENOG502ZXPR">
    <property type="taxonomic scope" value="Bacteria"/>
</dbReference>
<protein>
    <submittedName>
        <fullName evidence="1">Uncharacterized protein</fullName>
    </submittedName>
</protein>
<dbReference type="Pfam" id="PF08904">
    <property type="entry name" value="EipB_like"/>
    <property type="match status" value="1"/>
</dbReference>
<evidence type="ECO:0000313" key="1">
    <source>
        <dbReference type="EMBL" id="CBI77975.1"/>
    </source>
</evidence>
<dbReference type="InterPro" id="IPR015000">
    <property type="entry name" value="EipB-like"/>
</dbReference>
<dbReference type="OrthoDB" id="9815514at2"/>
<dbReference type="Proteomes" id="UP000027336">
    <property type="component" value="Unassembled WGS sequence"/>
</dbReference>
<evidence type="ECO:0000313" key="2">
    <source>
        <dbReference type="EMBL" id="KEC56951.1"/>
    </source>
</evidence>
<accession>E6YM73</accession>
<sequence>MLKLLFIIGFYIIYLCSVRAEEAIFLAPHRVVYDFQMDNASWDPVVIGMSGRMVHEIKGSACQGYTTHTSLGVRVYTEGMPVRLMSQEVKTYTTGDGHRFHFDIKKVMEKNVGKSTEGIAELTKNGTLVKLKKPEENVYRLEKADFPITSLKNIIRHAKAGHRFYNTTLFDGDNGGDRVIKESVVIGEKKKSVSDSEIKELKKLDESGYWHVIVSHFDDTKNKDGLPIYRQSFHLYENGVVRHLLIDYGDFSIRLKLKSLQFLDEKNDLHNCKLNNIK</sequence>
<dbReference type="PATRIC" id="fig|685782.3.peg.388"/>
<evidence type="ECO:0000313" key="3">
    <source>
        <dbReference type="Proteomes" id="UP000027336"/>
    </source>
</evidence>
<reference evidence="1" key="1">
    <citation type="journal article" date="2011" name="PLoS Genet.">
        <title>Parallel evolution of a type IV secretion system in radiating lineages of the host-restricted bacterial pathogen Bartonella.</title>
        <authorList>
            <person name="Engel P."/>
            <person name="Salzburger W."/>
            <person name="Liesch M."/>
            <person name="Chang C.C."/>
            <person name="Maruyama S."/>
            <person name="Lanz C."/>
            <person name="Calteau A."/>
            <person name="Lajus A."/>
            <person name="Medigue C."/>
            <person name="Schuster S.C."/>
            <person name="Dehio C."/>
        </authorList>
    </citation>
    <scope>NUCLEOTIDE SEQUENCE</scope>
    <source>
        <strain evidence="1">ATCC BAA-1498</strain>
    </source>
</reference>
<organism evidence="1">
    <name type="scientific">Bartonella rochalimae ATCC BAA-1498</name>
    <dbReference type="NCBI Taxonomy" id="685782"/>
    <lineage>
        <taxon>Bacteria</taxon>
        <taxon>Pseudomonadati</taxon>
        <taxon>Pseudomonadota</taxon>
        <taxon>Alphaproteobacteria</taxon>
        <taxon>Hyphomicrobiales</taxon>
        <taxon>Bartonellaceae</taxon>
        <taxon>Bartonella</taxon>
    </lineage>
</organism>
<gene>
    <name evidence="1" type="ORF">BARRO_50324</name>
    <name evidence="2" type="ORF">O99_00373</name>
</gene>